<protein>
    <recommendedName>
        <fullName evidence="4">Mannosyl-glycoprotein endo-beta-N-acetylglucosamidase-like domain-containing protein</fullName>
    </recommendedName>
</protein>
<keyword evidence="3" id="KW-0472">Membrane</keyword>
<dbReference type="SUPFAM" id="SSF47090">
    <property type="entry name" value="PGBD-like"/>
    <property type="match status" value="1"/>
</dbReference>
<reference evidence="5 6" key="1">
    <citation type="submission" date="2023-07" db="EMBL/GenBank/DDBJ databases">
        <title>Genomic Encyclopedia of Type Strains, Phase IV (KMG-IV): sequencing the most valuable type-strain genomes for metagenomic binning, comparative biology and taxonomic classification.</title>
        <authorList>
            <person name="Goeker M."/>
        </authorList>
    </citation>
    <scope>NUCLEOTIDE SEQUENCE [LARGE SCALE GENOMIC DNA]</scope>
    <source>
        <strain evidence="5 6">DSM 12396</strain>
    </source>
</reference>
<evidence type="ECO:0000313" key="5">
    <source>
        <dbReference type="EMBL" id="MDQ0285167.1"/>
    </source>
</evidence>
<evidence type="ECO:0000256" key="1">
    <source>
        <dbReference type="ARBA" id="ARBA00022801"/>
    </source>
</evidence>
<feature type="region of interest" description="Disordered" evidence="2">
    <location>
        <begin position="167"/>
        <end position="208"/>
    </location>
</feature>
<dbReference type="SMART" id="SM00047">
    <property type="entry name" value="LYZ2"/>
    <property type="match status" value="1"/>
</dbReference>
<dbReference type="EMBL" id="JAUSUX010000001">
    <property type="protein sequence ID" value="MDQ0285167.1"/>
    <property type="molecule type" value="Genomic_DNA"/>
</dbReference>
<dbReference type="PANTHER" id="PTHR33308">
    <property type="entry name" value="PEPTIDOGLYCAN HYDROLASE FLGJ"/>
    <property type="match status" value="1"/>
</dbReference>
<feature type="transmembrane region" description="Helical" evidence="3">
    <location>
        <begin position="128"/>
        <end position="154"/>
    </location>
</feature>
<dbReference type="Pfam" id="PF01471">
    <property type="entry name" value="PG_binding_1"/>
    <property type="match status" value="1"/>
</dbReference>
<dbReference type="InterPro" id="IPR036366">
    <property type="entry name" value="PGBDSf"/>
</dbReference>
<sequence length="475" mass="50589">MPRILVKPDDLRMLGSQLQQVAGEVQAVELRLSSVMAGLDWDVRARAGVENQWYNARSLARSTAQRADAMSQFLIRKAQAFEDADRQGESMVGHTGTAFVAAIREWVQSPFGKTNSFSWQKIDDVIKLGLLGAMGMTFPAIGMFALPFVGAGILNAVVPGLMQPGLTAPGPTPPPSLSGPAGGSTAPGATPPGTGSAPPVGGGAAIQGTGNPLSLDEAIRGVSGNPTVIRGQGYLTLMGFPIGTSGPNGNGVDAKWGNKCKASTKLFQLIMGLPQTGELDATTLAKMKECASSGLTLKQLAKNAFDNGIRPEIAKGSTQAERVNAIYFYALIDEDTSGVPAAITVAQAIQESNAGASIPVDKNNGTYSYNMFGIKADKEWLNKGGAYVVSNTWEHRNGQDIRVDAKFRAYGSYLESVNDHSQFLRDNSRYSSLFSLKKDENYLSNWARGLQNAKYATDPNYAKKLMSHINAYGLK</sequence>
<dbReference type="Proteomes" id="UP001225644">
    <property type="component" value="Unassembled WGS sequence"/>
</dbReference>
<evidence type="ECO:0000313" key="6">
    <source>
        <dbReference type="Proteomes" id="UP001225644"/>
    </source>
</evidence>
<keyword evidence="3" id="KW-0812">Transmembrane</keyword>
<dbReference type="RefSeq" id="WP_307399115.1">
    <property type="nucleotide sequence ID" value="NZ_JAUSUX010000001.1"/>
</dbReference>
<evidence type="ECO:0000256" key="2">
    <source>
        <dbReference type="SAM" id="MobiDB-lite"/>
    </source>
</evidence>
<gene>
    <name evidence="5" type="ORF">J2Z49_000257</name>
</gene>
<dbReference type="PANTHER" id="PTHR33308:SF9">
    <property type="entry name" value="PEPTIDOGLYCAN HYDROLASE FLGJ"/>
    <property type="match status" value="1"/>
</dbReference>
<keyword evidence="1" id="KW-0378">Hydrolase</keyword>
<dbReference type="Pfam" id="PF01832">
    <property type="entry name" value="Glucosaminidase"/>
    <property type="match status" value="1"/>
</dbReference>
<name>A0ABU0AXJ4_9FIRM</name>
<dbReference type="Gene3D" id="1.10.101.10">
    <property type="entry name" value="PGBD-like superfamily/PGBD"/>
    <property type="match status" value="1"/>
</dbReference>
<evidence type="ECO:0000259" key="4">
    <source>
        <dbReference type="SMART" id="SM00047"/>
    </source>
</evidence>
<dbReference type="InterPro" id="IPR036365">
    <property type="entry name" value="PGBD-like_sf"/>
</dbReference>
<dbReference type="Gene3D" id="1.10.287.1060">
    <property type="entry name" value="ESAT-6-like"/>
    <property type="match status" value="1"/>
</dbReference>
<proteinExistence type="predicted"/>
<accession>A0ABU0AXJ4</accession>
<feature type="domain" description="Mannosyl-glycoprotein endo-beta-N-acetylglucosamidase-like" evidence="4">
    <location>
        <begin position="311"/>
        <end position="473"/>
    </location>
</feature>
<organism evidence="5 6">
    <name type="scientific">Desulfofundulus luciae</name>
    <dbReference type="NCBI Taxonomy" id="74702"/>
    <lineage>
        <taxon>Bacteria</taxon>
        <taxon>Bacillati</taxon>
        <taxon>Bacillota</taxon>
        <taxon>Clostridia</taxon>
        <taxon>Eubacteriales</taxon>
        <taxon>Peptococcaceae</taxon>
        <taxon>Desulfofundulus</taxon>
    </lineage>
</organism>
<keyword evidence="3" id="KW-1133">Transmembrane helix</keyword>
<feature type="compositionally biased region" description="Low complexity" evidence="2">
    <location>
        <begin position="183"/>
        <end position="199"/>
    </location>
</feature>
<evidence type="ECO:0000256" key="3">
    <source>
        <dbReference type="SAM" id="Phobius"/>
    </source>
</evidence>
<dbReference type="InterPro" id="IPR051056">
    <property type="entry name" value="Glycosyl_Hydrolase_73"/>
</dbReference>
<keyword evidence="6" id="KW-1185">Reference proteome</keyword>
<dbReference type="InterPro" id="IPR002901">
    <property type="entry name" value="MGlyc_endo_b_GlcNAc-like_dom"/>
</dbReference>
<dbReference type="InterPro" id="IPR002477">
    <property type="entry name" value="Peptidoglycan-bd-like"/>
</dbReference>
<dbReference type="Gene3D" id="1.10.530.10">
    <property type="match status" value="1"/>
</dbReference>
<dbReference type="Gene3D" id="2.10.70.40">
    <property type="entry name" value="peptidoglycan hydrolase"/>
    <property type="match status" value="1"/>
</dbReference>
<comment type="caution">
    <text evidence="5">The sequence shown here is derived from an EMBL/GenBank/DDBJ whole genome shotgun (WGS) entry which is preliminary data.</text>
</comment>